<reference evidence="2 3" key="1">
    <citation type="journal article" date="2018" name="PLoS Genet.">
        <title>Population sequencing reveals clonal diversity and ancestral inbreeding in the grapevine cultivar Chardonnay.</title>
        <authorList>
            <person name="Roach M.J."/>
            <person name="Johnson D.L."/>
            <person name="Bohlmann J."/>
            <person name="van Vuuren H.J."/>
            <person name="Jones S.J."/>
            <person name="Pretorius I.S."/>
            <person name="Schmidt S.A."/>
            <person name="Borneman A.R."/>
        </authorList>
    </citation>
    <scope>NUCLEOTIDE SEQUENCE [LARGE SCALE GENOMIC DNA]</scope>
    <source>
        <strain evidence="3">cv. Chardonnay</strain>
        <tissue evidence="2">Leaf</tissue>
    </source>
</reference>
<evidence type="ECO:0000313" key="3">
    <source>
        <dbReference type="Proteomes" id="UP000288805"/>
    </source>
</evidence>
<proteinExistence type="predicted"/>
<dbReference type="GO" id="GO:0008237">
    <property type="term" value="F:metallopeptidase activity"/>
    <property type="evidence" value="ECO:0007669"/>
    <property type="project" value="UniProtKB-KW"/>
</dbReference>
<dbReference type="AlphaFoldDB" id="A0A438IGW8"/>
<evidence type="ECO:0000256" key="1">
    <source>
        <dbReference type="SAM" id="MobiDB-lite"/>
    </source>
</evidence>
<keyword evidence="2" id="KW-0378">Hydrolase</keyword>
<dbReference type="GO" id="GO:0006508">
    <property type="term" value="P:proteolysis"/>
    <property type="evidence" value="ECO:0007669"/>
    <property type="project" value="UniProtKB-KW"/>
</dbReference>
<gene>
    <name evidence="2" type="primary">FTSHI5_16</name>
    <name evidence="2" type="ORF">CK203_027683</name>
</gene>
<keyword evidence="2" id="KW-0645">Protease</keyword>
<name>A0A438IGW8_VITVI</name>
<accession>A0A438IGW8</accession>
<keyword evidence="2" id="KW-0482">Metalloprotease</keyword>
<sequence length="82" mass="9174">MSPDDIYKMDISSSSALDLWTRETKLPHAVWAAGRGLSAILLPNFDVVDNLWLEPLSWQNLEPHHPNPNCLPSEPGLKSNIL</sequence>
<feature type="region of interest" description="Disordered" evidence="1">
    <location>
        <begin position="63"/>
        <end position="82"/>
    </location>
</feature>
<dbReference type="Proteomes" id="UP000288805">
    <property type="component" value="Unassembled WGS sequence"/>
</dbReference>
<organism evidence="2 3">
    <name type="scientific">Vitis vinifera</name>
    <name type="common">Grape</name>
    <dbReference type="NCBI Taxonomy" id="29760"/>
    <lineage>
        <taxon>Eukaryota</taxon>
        <taxon>Viridiplantae</taxon>
        <taxon>Streptophyta</taxon>
        <taxon>Embryophyta</taxon>
        <taxon>Tracheophyta</taxon>
        <taxon>Spermatophyta</taxon>
        <taxon>Magnoliopsida</taxon>
        <taxon>eudicotyledons</taxon>
        <taxon>Gunneridae</taxon>
        <taxon>Pentapetalae</taxon>
        <taxon>rosids</taxon>
        <taxon>Vitales</taxon>
        <taxon>Vitaceae</taxon>
        <taxon>Viteae</taxon>
        <taxon>Vitis</taxon>
    </lineage>
</organism>
<protein>
    <submittedName>
        <fullName evidence="2">Putative inactive ATP-dependent zinc metalloprotease FTSHI 5, chloroplastic</fullName>
    </submittedName>
</protein>
<evidence type="ECO:0000313" key="2">
    <source>
        <dbReference type="EMBL" id="RVW95986.1"/>
    </source>
</evidence>
<dbReference type="EMBL" id="QGNW01000110">
    <property type="protein sequence ID" value="RVW95986.1"/>
    <property type="molecule type" value="Genomic_DNA"/>
</dbReference>
<comment type="caution">
    <text evidence="2">The sequence shown here is derived from an EMBL/GenBank/DDBJ whole genome shotgun (WGS) entry which is preliminary data.</text>
</comment>